<dbReference type="AlphaFoldDB" id="A0A382H6A8"/>
<feature type="non-terminal residue" evidence="1">
    <location>
        <position position="1"/>
    </location>
</feature>
<evidence type="ECO:0000313" key="1">
    <source>
        <dbReference type="EMBL" id="SVB82437.1"/>
    </source>
</evidence>
<organism evidence="1">
    <name type="scientific">marine metagenome</name>
    <dbReference type="NCBI Taxonomy" id="408172"/>
    <lineage>
        <taxon>unclassified sequences</taxon>
        <taxon>metagenomes</taxon>
        <taxon>ecological metagenomes</taxon>
    </lineage>
</organism>
<accession>A0A382H6A8</accession>
<gene>
    <name evidence="1" type="ORF">METZ01_LOCUS235291</name>
</gene>
<name>A0A382H6A8_9ZZZZ</name>
<protein>
    <recommendedName>
        <fullName evidence="2">Carboxymuconolactone decarboxylase-like domain-containing protein</fullName>
    </recommendedName>
</protein>
<sequence length="49" mass="5313">FQAALDQFGQQGFVELTTLMGYYAMLAFNANAVDLGVPHNLNGEEPLPV</sequence>
<dbReference type="EMBL" id="UINC01059243">
    <property type="protein sequence ID" value="SVB82437.1"/>
    <property type="molecule type" value="Genomic_DNA"/>
</dbReference>
<evidence type="ECO:0008006" key="2">
    <source>
        <dbReference type="Google" id="ProtNLM"/>
    </source>
</evidence>
<reference evidence="1" key="1">
    <citation type="submission" date="2018-05" db="EMBL/GenBank/DDBJ databases">
        <authorList>
            <person name="Lanie J.A."/>
            <person name="Ng W.-L."/>
            <person name="Kazmierczak K.M."/>
            <person name="Andrzejewski T.M."/>
            <person name="Davidsen T.M."/>
            <person name="Wayne K.J."/>
            <person name="Tettelin H."/>
            <person name="Glass J.I."/>
            <person name="Rusch D."/>
            <person name="Podicherti R."/>
            <person name="Tsui H.-C.T."/>
            <person name="Winkler M.E."/>
        </authorList>
    </citation>
    <scope>NUCLEOTIDE SEQUENCE</scope>
</reference>
<proteinExistence type="predicted"/>